<dbReference type="EMBL" id="CAKOGP040002280">
    <property type="protein sequence ID" value="CAJ1966377.1"/>
    <property type="molecule type" value="Genomic_DNA"/>
</dbReference>
<feature type="transmembrane region" description="Helical" evidence="1">
    <location>
        <begin position="146"/>
        <end position="165"/>
    </location>
</feature>
<feature type="transmembrane region" description="Helical" evidence="1">
    <location>
        <begin position="111"/>
        <end position="134"/>
    </location>
</feature>
<comment type="caution">
    <text evidence="2">The sequence shown here is derived from an EMBL/GenBank/DDBJ whole genome shotgun (WGS) entry which is preliminary data.</text>
</comment>
<dbReference type="Proteomes" id="UP001295423">
    <property type="component" value="Unassembled WGS sequence"/>
</dbReference>
<dbReference type="AlphaFoldDB" id="A0AAD2G8M1"/>
<gene>
    <name evidence="2" type="ORF">CYCCA115_LOCUS21961</name>
</gene>
<protein>
    <submittedName>
        <fullName evidence="2">Uncharacterized protein</fullName>
    </submittedName>
</protein>
<accession>A0AAD2G8M1</accession>
<feature type="transmembrane region" description="Helical" evidence="1">
    <location>
        <begin position="39"/>
        <end position="60"/>
    </location>
</feature>
<name>A0AAD2G8M1_9STRA</name>
<keyword evidence="1" id="KW-0472">Membrane</keyword>
<sequence length="171" mass="18402">MSTASKQLDCPKTTVPAGDDALLEALNLSPPVPMSRLQLTAIFLFIIGMGLGGVAGSSAATSHDENSDRQSRDRSLAQNLGLVAISAFATAIPLLACSARKYQIMNGSKGAPVLMVLGWIAYGFGMADALILIVHSLLTATIHPTWVYWAIYFNVIPYFMMMIHAEHSRHP</sequence>
<reference evidence="2" key="1">
    <citation type="submission" date="2023-08" db="EMBL/GenBank/DDBJ databases">
        <authorList>
            <person name="Audoor S."/>
            <person name="Bilcke G."/>
        </authorList>
    </citation>
    <scope>NUCLEOTIDE SEQUENCE</scope>
</reference>
<evidence type="ECO:0000313" key="3">
    <source>
        <dbReference type="Proteomes" id="UP001295423"/>
    </source>
</evidence>
<evidence type="ECO:0000313" key="2">
    <source>
        <dbReference type="EMBL" id="CAJ1966377.1"/>
    </source>
</evidence>
<keyword evidence="1" id="KW-0812">Transmembrane</keyword>
<evidence type="ECO:0000256" key="1">
    <source>
        <dbReference type="SAM" id="Phobius"/>
    </source>
</evidence>
<proteinExistence type="predicted"/>
<feature type="transmembrane region" description="Helical" evidence="1">
    <location>
        <begin position="80"/>
        <end position="99"/>
    </location>
</feature>
<organism evidence="2 3">
    <name type="scientific">Cylindrotheca closterium</name>
    <dbReference type="NCBI Taxonomy" id="2856"/>
    <lineage>
        <taxon>Eukaryota</taxon>
        <taxon>Sar</taxon>
        <taxon>Stramenopiles</taxon>
        <taxon>Ochrophyta</taxon>
        <taxon>Bacillariophyta</taxon>
        <taxon>Bacillariophyceae</taxon>
        <taxon>Bacillariophycidae</taxon>
        <taxon>Bacillariales</taxon>
        <taxon>Bacillariaceae</taxon>
        <taxon>Cylindrotheca</taxon>
    </lineage>
</organism>
<keyword evidence="3" id="KW-1185">Reference proteome</keyword>
<keyword evidence="1" id="KW-1133">Transmembrane helix</keyword>